<keyword evidence="2" id="KW-1185">Reference proteome</keyword>
<evidence type="ECO:0000313" key="1">
    <source>
        <dbReference type="EMBL" id="KAK1859563.1"/>
    </source>
</evidence>
<organism evidence="1 2">
    <name type="scientific">Pyropia yezoensis</name>
    <name type="common">Susabi-nori</name>
    <name type="synonym">Porphyra yezoensis</name>
    <dbReference type="NCBI Taxonomy" id="2788"/>
    <lineage>
        <taxon>Eukaryota</taxon>
        <taxon>Rhodophyta</taxon>
        <taxon>Bangiophyceae</taxon>
        <taxon>Bangiales</taxon>
        <taxon>Bangiaceae</taxon>
        <taxon>Pyropia</taxon>
    </lineage>
</organism>
<name>A0ACC3BPP9_PYRYE</name>
<sequence length="294" mass="29910">MENKSPPQVDDAPSPFDAEAAALASLSAALASPPTQPAAPTGEPPVLLIAAGSFSPVTTAHIAMLAHARDYFTAAGTPVAAAVLSPASDGYLEFKAASAASATAMHRVAMATVATAGVPWLAVDGVEASGGRRLPTADAVAGIMHRVGGLLMGRRDKHTVVPVVVFGVDVFVDFVDATKWPLANVERLLRAAMVAVYPRCQPATPPSHGGNPAVAGAATDAIVHTRDAETEARLLRHPLLAPHAARVVWLAGVPPLNGSSSAVRTALGSSAPTPAGLLHPGVAAYIAAHRLYEV</sequence>
<protein>
    <submittedName>
        <fullName evidence="1">Uncharacterized protein</fullName>
    </submittedName>
</protein>
<reference evidence="1" key="1">
    <citation type="submission" date="2019-11" db="EMBL/GenBank/DDBJ databases">
        <title>Nori genome reveals adaptations in red seaweeds to the harsh intertidal environment.</title>
        <authorList>
            <person name="Wang D."/>
            <person name="Mao Y."/>
        </authorList>
    </citation>
    <scope>NUCLEOTIDE SEQUENCE</scope>
    <source>
        <tissue evidence="1">Gametophyte</tissue>
    </source>
</reference>
<proteinExistence type="predicted"/>
<accession>A0ACC3BPP9</accession>
<evidence type="ECO:0000313" key="2">
    <source>
        <dbReference type="Proteomes" id="UP000798662"/>
    </source>
</evidence>
<gene>
    <name evidence="1" type="ORF">I4F81_002159</name>
</gene>
<comment type="caution">
    <text evidence="1">The sequence shown here is derived from an EMBL/GenBank/DDBJ whole genome shotgun (WGS) entry which is preliminary data.</text>
</comment>
<dbReference type="EMBL" id="CM020618">
    <property type="protein sequence ID" value="KAK1859563.1"/>
    <property type="molecule type" value="Genomic_DNA"/>
</dbReference>
<dbReference type="Proteomes" id="UP000798662">
    <property type="component" value="Chromosome 1"/>
</dbReference>